<gene>
    <name evidence="1" type="ORF">P344_00855</name>
</gene>
<dbReference type="STRING" id="838561.P344_00855"/>
<dbReference type="Pfam" id="PF13597">
    <property type="entry name" value="NRDD"/>
    <property type="match status" value="1"/>
</dbReference>
<keyword evidence="2" id="KW-1185">Reference proteome</keyword>
<reference evidence="1 2" key="1">
    <citation type="submission" date="2013-09" db="EMBL/GenBank/DDBJ databases">
        <title>Complete genome sequence of Spiroplasma mirum suckling mouse cataract agent.</title>
        <authorList>
            <person name="Landry C.A."/>
            <person name="Bastian F.O."/>
            <person name="Thune R.L."/>
        </authorList>
    </citation>
    <scope>NUCLEOTIDE SEQUENCE [LARGE SCALE GENOMIC DNA]</scope>
    <source>
        <strain evidence="1 2">SMCA</strain>
    </source>
</reference>
<dbReference type="AlphaFoldDB" id="W6AV32"/>
<dbReference type="Proteomes" id="UP000019260">
    <property type="component" value="Chromosome"/>
</dbReference>
<protein>
    <submittedName>
        <fullName evidence="1">Uncharacterized protein</fullName>
    </submittedName>
</protein>
<sequence>MINQGSLTIGFIGGHNAMKMIFGEGHSELEAAYDLLYQAVLTMNEIANQYKQKYKFKLFSYCHSGRRITWAFY</sequence>
<dbReference type="HOGENOM" id="CLU_2702963_0_0_14"/>
<organism evidence="1 2">
    <name type="scientific">Spiroplasma mirum ATCC 29335</name>
    <dbReference type="NCBI Taxonomy" id="838561"/>
    <lineage>
        <taxon>Bacteria</taxon>
        <taxon>Bacillati</taxon>
        <taxon>Mycoplasmatota</taxon>
        <taxon>Mollicutes</taxon>
        <taxon>Entomoplasmatales</taxon>
        <taxon>Spiroplasmataceae</taxon>
        <taxon>Spiroplasma</taxon>
    </lineage>
</organism>
<dbReference type="EMBL" id="CP006720">
    <property type="protein sequence ID" value="AHI57544.1"/>
    <property type="molecule type" value="Genomic_DNA"/>
</dbReference>
<evidence type="ECO:0000313" key="2">
    <source>
        <dbReference type="Proteomes" id="UP000019260"/>
    </source>
</evidence>
<proteinExistence type="predicted"/>
<evidence type="ECO:0000313" key="1">
    <source>
        <dbReference type="EMBL" id="AHI57544.1"/>
    </source>
</evidence>
<dbReference type="KEGG" id="smia:P344_00855"/>
<dbReference type="PATRIC" id="fig|838561.3.peg.166"/>
<dbReference type="InterPro" id="IPR012833">
    <property type="entry name" value="NrdD"/>
</dbReference>
<dbReference type="GO" id="GO:0006260">
    <property type="term" value="P:DNA replication"/>
    <property type="evidence" value="ECO:0007669"/>
    <property type="project" value="InterPro"/>
</dbReference>
<dbReference type="eggNOG" id="COG1328">
    <property type="taxonomic scope" value="Bacteria"/>
</dbReference>
<name>W6AV32_9MOLU</name>
<dbReference type="GO" id="GO:0008998">
    <property type="term" value="F:ribonucleoside-triphosphate reductase (thioredoxin) activity"/>
    <property type="evidence" value="ECO:0007669"/>
    <property type="project" value="InterPro"/>
</dbReference>
<accession>W6AV32</accession>
<dbReference type="RefSeq" id="WP_025316970.1">
    <property type="nucleotide sequence ID" value="NZ_CP002082.1"/>
</dbReference>